<dbReference type="Proteomes" id="UP000011518">
    <property type="component" value="Unassembled WGS sequence"/>
</dbReference>
<dbReference type="PANTHER" id="PTHR12864">
    <property type="entry name" value="RAN BINDING PROTEIN 9-RELATED"/>
    <property type="match status" value="1"/>
</dbReference>
<feature type="region of interest" description="Disordered" evidence="1">
    <location>
        <begin position="104"/>
        <end position="127"/>
    </location>
</feature>
<dbReference type="InterPro" id="IPR001870">
    <property type="entry name" value="B30.2/SPRY"/>
</dbReference>
<dbReference type="EMBL" id="KB320464">
    <property type="protein sequence ID" value="ELW71441.1"/>
    <property type="molecule type" value="Genomic_DNA"/>
</dbReference>
<dbReference type="InterPro" id="IPR050618">
    <property type="entry name" value="Ubq-SigPath_Reg"/>
</dbReference>
<gene>
    <name evidence="3" type="ORF">TREES_T100019140</name>
</gene>
<protein>
    <submittedName>
        <fullName evidence="3">SPRY domain-containing protein 3</fullName>
    </submittedName>
</protein>
<dbReference type="Pfam" id="PF00622">
    <property type="entry name" value="SPRY"/>
    <property type="match status" value="2"/>
</dbReference>
<dbReference type="eggNOG" id="KOG1477">
    <property type="taxonomic scope" value="Eukaryota"/>
</dbReference>
<evidence type="ECO:0000313" key="3">
    <source>
        <dbReference type="EMBL" id="ELW71441.1"/>
    </source>
</evidence>
<evidence type="ECO:0000256" key="1">
    <source>
        <dbReference type="SAM" id="MobiDB-lite"/>
    </source>
</evidence>
<reference evidence="4" key="2">
    <citation type="journal article" date="2013" name="Nat. Commun.">
        <title>Genome of the Chinese tree shrew.</title>
        <authorList>
            <person name="Fan Y."/>
            <person name="Huang Z.Y."/>
            <person name="Cao C.C."/>
            <person name="Chen C.S."/>
            <person name="Chen Y.X."/>
            <person name="Fan D.D."/>
            <person name="He J."/>
            <person name="Hou H.L."/>
            <person name="Hu L."/>
            <person name="Hu X.T."/>
            <person name="Jiang X.T."/>
            <person name="Lai R."/>
            <person name="Lang Y.S."/>
            <person name="Liang B."/>
            <person name="Liao S.G."/>
            <person name="Mu D."/>
            <person name="Ma Y.Y."/>
            <person name="Niu Y.Y."/>
            <person name="Sun X.Q."/>
            <person name="Xia J.Q."/>
            <person name="Xiao J."/>
            <person name="Xiong Z.Q."/>
            <person name="Xu L."/>
            <person name="Yang L."/>
            <person name="Zhang Y."/>
            <person name="Zhao W."/>
            <person name="Zhao X.D."/>
            <person name="Zheng Y.T."/>
            <person name="Zhou J.M."/>
            <person name="Zhu Y.B."/>
            <person name="Zhang G.J."/>
            <person name="Wang J."/>
            <person name="Yao Y.G."/>
        </authorList>
    </citation>
    <scope>NUCLEOTIDE SEQUENCE [LARGE SCALE GENOMIC DNA]</scope>
</reference>
<dbReference type="InterPro" id="IPR013320">
    <property type="entry name" value="ConA-like_dom_sf"/>
</dbReference>
<dbReference type="InterPro" id="IPR035783">
    <property type="entry name" value="SPRYD3_SPRY"/>
</dbReference>
<dbReference type="FunCoup" id="L9L8Z5">
    <property type="interactions" value="519"/>
</dbReference>
<feature type="region of interest" description="Disordered" evidence="1">
    <location>
        <begin position="502"/>
        <end position="525"/>
    </location>
</feature>
<evidence type="ECO:0000313" key="4">
    <source>
        <dbReference type="Proteomes" id="UP000011518"/>
    </source>
</evidence>
<accession>L9L8Z5</accession>
<dbReference type="PROSITE" id="PS50188">
    <property type="entry name" value="B302_SPRY"/>
    <property type="match status" value="1"/>
</dbReference>
<dbReference type="AlphaFoldDB" id="L9L8Z5"/>
<dbReference type="SUPFAM" id="SSF49899">
    <property type="entry name" value="Concanavalin A-like lectins/glucanases"/>
    <property type="match status" value="2"/>
</dbReference>
<sequence>MKWSSGEHMATGQRDDLLRQPRLTVSAQPSLAQRRSAQEPPFNRFPRAQATQHGVRTATSPPPTPQTLGVARPNPVRYPVHRTAPHILPASSYWLFQQGQKKPGTVTLTGQGPVAPGSRRSDQSVSGRRRSPVRLLLAVPRFVLMNKMDDLNLHYRFLNWRRRIREIREVRAFRYQERFKHILVDGDTLSYHGNSGEVGCYVASRPLTKDSNYFEVSIVDSGVRGTIAVGLVPQYYSLDHQPGWLPDSVAYHADDGKLYNGRAKGRQFGSKCNSGDRIGCGIEPVSFDVQTAQIFFTKNGKRVGSTIMPMSPDGLFPAVGMHSLGEEVRLHLNAELGREDDSIMMVDSYEDEWGRLHDVRVCGTLLEYLGKGKSIVDVGLAQARYPLSTRSHYFEVEIVDPGEKCYIALGLARKDYPKNRHPGWSRGSVAYHADDGKIFHGSGVGDPFGPRCYKGDIMGCGIMFPRDYILDSEGDSDDSCDTVILSPTARAVRNVRNVMYLHQEGEEEEEEEEEEEDGEEIEQEHEGKKVVVFFTRNGKIIGKKDAVVPSGGFFPTIGMLSCGEKVKVDLHPLSG</sequence>
<organism evidence="3 4">
    <name type="scientific">Tupaia chinensis</name>
    <name type="common">Chinese tree shrew</name>
    <name type="synonym">Tupaia belangeri chinensis</name>
    <dbReference type="NCBI Taxonomy" id="246437"/>
    <lineage>
        <taxon>Eukaryota</taxon>
        <taxon>Metazoa</taxon>
        <taxon>Chordata</taxon>
        <taxon>Craniata</taxon>
        <taxon>Vertebrata</taxon>
        <taxon>Euteleostomi</taxon>
        <taxon>Mammalia</taxon>
        <taxon>Eutheria</taxon>
        <taxon>Euarchontoglires</taxon>
        <taxon>Scandentia</taxon>
        <taxon>Tupaiidae</taxon>
        <taxon>Tupaia</taxon>
    </lineage>
</organism>
<feature type="region of interest" description="Disordered" evidence="1">
    <location>
        <begin position="1"/>
        <end position="74"/>
    </location>
</feature>
<feature type="compositionally biased region" description="Polar residues" evidence="1">
    <location>
        <begin position="23"/>
        <end position="35"/>
    </location>
</feature>
<dbReference type="InterPro" id="IPR003877">
    <property type="entry name" value="SPRY_dom"/>
</dbReference>
<name>L9L8Z5_TUPCH</name>
<dbReference type="SMART" id="SM00449">
    <property type="entry name" value="SPRY"/>
    <property type="match status" value="2"/>
</dbReference>
<feature type="compositionally biased region" description="Acidic residues" evidence="1">
    <location>
        <begin position="505"/>
        <end position="523"/>
    </location>
</feature>
<dbReference type="CDD" id="cd12908">
    <property type="entry name" value="SPRYD3"/>
    <property type="match status" value="2"/>
</dbReference>
<dbReference type="InParanoid" id="L9L8Z5"/>
<proteinExistence type="predicted"/>
<reference evidence="4" key="1">
    <citation type="submission" date="2012-07" db="EMBL/GenBank/DDBJ databases">
        <title>Genome of the Chinese tree shrew, a rising model animal genetically related to primates.</title>
        <authorList>
            <person name="Zhang G."/>
            <person name="Fan Y."/>
            <person name="Yao Y."/>
            <person name="Huang Z."/>
        </authorList>
    </citation>
    <scope>NUCLEOTIDE SEQUENCE [LARGE SCALE GENOMIC DNA]</scope>
</reference>
<keyword evidence="4" id="KW-1185">Reference proteome</keyword>
<feature type="domain" description="B30.2/SPRY" evidence="2">
    <location>
        <begin position="150"/>
        <end position="337"/>
    </location>
</feature>
<dbReference type="InterPro" id="IPR043136">
    <property type="entry name" value="B30.2/SPRY_sf"/>
</dbReference>
<dbReference type="Gene3D" id="2.60.120.920">
    <property type="match status" value="2"/>
</dbReference>
<evidence type="ECO:0000259" key="2">
    <source>
        <dbReference type="PROSITE" id="PS50188"/>
    </source>
</evidence>
<feature type="compositionally biased region" description="Polar residues" evidence="1">
    <location>
        <begin position="49"/>
        <end position="59"/>
    </location>
</feature>
<dbReference type="STRING" id="246437.L9L8Z5"/>